<evidence type="ECO:0000259" key="9">
    <source>
        <dbReference type="Pfam" id="PF20730"/>
    </source>
</evidence>
<dbReference type="Proteomes" id="UP001285636">
    <property type="component" value="Unassembled WGS sequence"/>
</dbReference>
<dbReference type="InterPro" id="IPR007353">
    <property type="entry name" value="DUF421"/>
</dbReference>
<dbReference type="Pfam" id="PF20730">
    <property type="entry name" value="YetF_N"/>
    <property type="match status" value="1"/>
</dbReference>
<evidence type="ECO:0000256" key="7">
    <source>
        <dbReference type="SAM" id="Phobius"/>
    </source>
</evidence>
<feature type="domain" description="YetF-like N-terminal transmembrane" evidence="9">
    <location>
        <begin position="6"/>
        <end position="80"/>
    </location>
</feature>
<name>A0AAJ2NLK0_ALKPS</name>
<dbReference type="GO" id="GO:0005886">
    <property type="term" value="C:plasma membrane"/>
    <property type="evidence" value="ECO:0007669"/>
    <property type="project" value="UniProtKB-SubCell"/>
</dbReference>
<gene>
    <name evidence="10" type="ORF">RYX45_03545</name>
</gene>
<dbReference type="PANTHER" id="PTHR34582">
    <property type="entry name" value="UPF0702 TRANSMEMBRANE PROTEIN YCAP"/>
    <property type="match status" value="1"/>
</dbReference>
<evidence type="ECO:0000313" key="10">
    <source>
        <dbReference type="EMBL" id="MDV2884238.1"/>
    </source>
</evidence>
<dbReference type="RefSeq" id="WP_012958406.1">
    <property type="nucleotide sequence ID" value="NZ_CP144224.1"/>
</dbReference>
<evidence type="ECO:0000259" key="8">
    <source>
        <dbReference type="Pfam" id="PF04239"/>
    </source>
</evidence>
<evidence type="ECO:0000256" key="6">
    <source>
        <dbReference type="ARBA" id="ARBA00023136"/>
    </source>
</evidence>
<comment type="similarity">
    <text evidence="2">Belongs to the UPF0702 family.</text>
</comment>
<dbReference type="AlphaFoldDB" id="A0AAJ2NLK0"/>
<dbReference type="Pfam" id="PF04239">
    <property type="entry name" value="DUF421"/>
    <property type="match status" value="1"/>
</dbReference>
<evidence type="ECO:0000256" key="4">
    <source>
        <dbReference type="ARBA" id="ARBA00022692"/>
    </source>
</evidence>
<comment type="caution">
    <text evidence="10">The sequence shown here is derived from an EMBL/GenBank/DDBJ whole genome shotgun (WGS) entry which is preliminary data.</text>
</comment>
<evidence type="ECO:0000256" key="5">
    <source>
        <dbReference type="ARBA" id="ARBA00022989"/>
    </source>
</evidence>
<feature type="domain" description="YetF C-terminal" evidence="8">
    <location>
        <begin position="82"/>
        <end position="215"/>
    </location>
</feature>
<evidence type="ECO:0000256" key="3">
    <source>
        <dbReference type="ARBA" id="ARBA00022475"/>
    </source>
</evidence>
<keyword evidence="5 7" id="KW-1133">Transmembrane helix</keyword>
<evidence type="ECO:0000313" key="11">
    <source>
        <dbReference type="Proteomes" id="UP001285636"/>
    </source>
</evidence>
<keyword evidence="4 7" id="KW-0812">Transmembrane</keyword>
<comment type="subcellular location">
    <subcellularLocation>
        <location evidence="1">Cell membrane</location>
        <topology evidence="1">Multi-pass membrane protein</topology>
    </subcellularLocation>
</comment>
<dbReference type="InterPro" id="IPR048454">
    <property type="entry name" value="YetF_N"/>
</dbReference>
<reference evidence="10" key="1">
    <citation type="submission" date="2023-10" db="EMBL/GenBank/DDBJ databases">
        <title>Screening of Alkalihalophilus pseudofirmusBZ-TG-HK211 and Its Alleviation of Salt Stress on Rapeseed Growth.</title>
        <authorList>
            <person name="Zhao B."/>
            <person name="Guo T."/>
        </authorList>
    </citation>
    <scope>NUCLEOTIDE SEQUENCE</scope>
    <source>
        <strain evidence="10">BZ-TG-HK211</strain>
    </source>
</reference>
<dbReference type="PANTHER" id="PTHR34582:SF5">
    <property type="entry name" value="UPF0702 TRANSMEMBRANE PROTEIN YETF"/>
    <property type="match status" value="1"/>
</dbReference>
<evidence type="ECO:0000256" key="2">
    <source>
        <dbReference type="ARBA" id="ARBA00006448"/>
    </source>
</evidence>
<feature type="transmembrane region" description="Helical" evidence="7">
    <location>
        <begin position="58"/>
        <end position="77"/>
    </location>
</feature>
<dbReference type="Gene3D" id="3.30.240.20">
    <property type="entry name" value="bsu07140 like domains"/>
    <property type="match status" value="2"/>
</dbReference>
<protein>
    <submittedName>
        <fullName evidence="10">DUF421 domain-containing protein</fullName>
    </submittedName>
</protein>
<organism evidence="10 11">
    <name type="scientific">Alkalihalophilus pseudofirmus</name>
    <name type="common">Bacillus pseudofirmus</name>
    <dbReference type="NCBI Taxonomy" id="79885"/>
    <lineage>
        <taxon>Bacteria</taxon>
        <taxon>Bacillati</taxon>
        <taxon>Bacillota</taxon>
        <taxon>Bacilli</taxon>
        <taxon>Bacillales</taxon>
        <taxon>Bacillaceae</taxon>
        <taxon>Alkalihalophilus</taxon>
    </lineage>
</organism>
<accession>A0AAJ2NLK0</accession>
<sequence>MHTNFLSLTTELLVGFFALLILTKVLGKNQITQLTPFDFISALVLGELVGNAIYDKEIGLQYVIYAIFFWGSLIYFIEMLTQKFRGTRAYLEGTPALIIANGKIQYEELRKNKLDLNQLQHLLREKSVFSVREVQYGVLETNGSVSVLKKQQFDTPINKDLNIPAKSVSLPILLILDGELITESLQQLNMSEEWLKEELLRRGIPEIKAVMYAEWLEGEGFEIQTYDRKKGSK</sequence>
<dbReference type="InterPro" id="IPR023090">
    <property type="entry name" value="UPF0702_alpha/beta_dom_sf"/>
</dbReference>
<keyword evidence="3" id="KW-1003">Cell membrane</keyword>
<dbReference type="EMBL" id="JAWJAY010000001">
    <property type="protein sequence ID" value="MDV2884238.1"/>
    <property type="molecule type" value="Genomic_DNA"/>
</dbReference>
<proteinExistence type="inferred from homology"/>
<keyword evidence="6 7" id="KW-0472">Membrane</keyword>
<evidence type="ECO:0000256" key="1">
    <source>
        <dbReference type="ARBA" id="ARBA00004651"/>
    </source>
</evidence>